<evidence type="ECO:0000256" key="2">
    <source>
        <dbReference type="ARBA" id="ARBA00022857"/>
    </source>
</evidence>
<evidence type="ECO:0000313" key="8">
    <source>
        <dbReference type="EMBL" id="KAJ1736252.1"/>
    </source>
</evidence>
<keyword evidence="2" id="KW-0521">NADP</keyword>
<dbReference type="InterPro" id="IPR023210">
    <property type="entry name" value="NADP_OxRdtase_dom"/>
</dbReference>
<dbReference type="InterPro" id="IPR036812">
    <property type="entry name" value="NAD(P)_OxRdtase_dom_sf"/>
</dbReference>
<dbReference type="FunFam" id="3.20.20.100:FF:000002">
    <property type="entry name" value="2,5-diketo-D-gluconic acid reductase A"/>
    <property type="match status" value="1"/>
</dbReference>
<dbReference type="Pfam" id="PF00248">
    <property type="entry name" value="Aldo_ket_red"/>
    <property type="match status" value="1"/>
</dbReference>
<keyword evidence="9" id="KW-1185">Reference proteome</keyword>
<dbReference type="CDD" id="cd19071">
    <property type="entry name" value="AKR_AKR1-5-like"/>
    <property type="match status" value="1"/>
</dbReference>
<feature type="active site" description="Proton donor" evidence="4">
    <location>
        <position position="57"/>
    </location>
</feature>
<evidence type="ECO:0000256" key="5">
    <source>
        <dbReference type="PIRSR" id="PIRSR000097-2"/>
    </source>
</evidence>
<accession>A0A9W7YKB2</accession>
<dbReference type="InterPro" id="IPR018170">
    <property type="entry name" value="Aldo/ket_reductase_CS"/>
</dbReference>
<dbReference type="OrthoDB" id="416253at2759"/>
<dbReference type="Gene3D" id="3.20.20.100">
    <property type="entry name" value="NADP-dependent oxidoreductase domain"/>
    <property type="match status" value="1"/>
</dbReference>
<name>A0A9W7YKB2_9FUNG</name>
<dbReference type="PANTHER" id="PTHR43827">
    <property type="entry name" value="2,5-DIKETO-D-GLUCONIC ACID REDUCTASE"/>
    <property type="match status" value="1"/>
</dbReference>
<dbReference type="PANTHER" id="PTHR43827:SF3">
    <property type="entry name" value="NADP-DEPENDENT OXIDOREDUCTASE DOMAIN-CONTAINING PROTEIN"/>
    <property type="match status" value="1"/>
</dbReference>
<gene>
    <name evidence="8" type="ORF">LPJ61_000036</name>
</gene>
<evidence type="ECO:0000256" key="3">
    <source>
        <dbReference type="ARBA" id="ARBA00023002"/>
    </source>
</evidence>
<keyword evidence="3" id="KW-0560">Oxidoreductase</keyword>
<evidence type="ECO:0000259" key="7">
    <source>
        <dbReference type="Pfam" id="PF00248"/>
    </source>
</evidence>
<protein>
    <recommendedName>
        <fullName evidence="7">NADP-dependent oxidoreductase domain-containing protein</fullName>
    </recommendedName>
</protein>
<reference evidence="8" key="1">
    <citation type="submission" date="2022-07" db="EMBL/GenBank/DDBJ databases">
        <title>Phylogenomic reconstructions and comparative analyses of Kickxellomycotina fungi.</title>
        <authorList>
            <person name="Reynolds N.K."/>
            <person name="Stajich J.E."/>
            <person name="Barry K."/>
            <person name="Grigoriev I.V."/>
            <person name="Crous P."/>
            <person name="Smith M.E."/>
        </authorList>
    </citation>
    <scope>NUCLEOTIDE SEQUENCE</scope>
    <source>
        <strain evidence="8">BCRC 34381</strain>
    </source>
</reference>
<proteinExistence type="inferred from homology"/>
<dbReference type="PROSITE" id="PS00062">
    <property type="entry name" value="ALDOKETO_REDUCTASE_2"/>
    <property type="match status" value="1"/>
</dbReference>
<dbReference type="SUPFAM" id="SSF51430">
    <property type="entry name" value="NAD(P)-linked oxidoreductase"/>
    <property type="match status" value="1"/>
</dbReference>
<comment type="caution">
    <text evidence="8">The sequence shown here is derived from an EMBL/GenBank/DDBJ whole genome shotgun (WGS) entry which is preliminary data.</text>
</comment>
<feature type="domain" description="NADP-dependent oxidoreductase" evidence="7">
    <location>
        <begin position="23"/>
        <end position="277"/>
    </location>
</feature>
<dbReference type="PRINTS" id="PR00069">
    <property type="entry name" value="ALDKETRDTASE"/>
</dbReference>
<sequence length="311" mass="34697">MFVLQTSGVSNVKLNNGVLMPEVGLGTWKAHEQGTLRETVKAALGMGYRHIDCAKYYGNQREIGDALKEAGVPRKDLFITSKIFENRHRPELVAGALDEILDELQLEYLDLLLVHWPYALNPEIDHDDFTANDLDDVPIMDTWRAMETLIGTGKVRAIGVSNFNRSILQRMLPQCRVRPAVNQIEVHPYNPEHKLVGYCQANDIAVTGYCPLGGGRVDVLGDSTIQRIAAAHGCSPAQVLISWQVARGIAAIPKSNNESRLKQNLQTVTLTLDEMQAIGQITARQRKVDPSRNTPELRWVFHEDEAKCPLI</sequence>
<comment type="similarity">
    <text evidence="1">Belongs to the aldo/keto reductase family.</text>
</comment>
<feature type="binding site" evidence="5">
    <location>
        <position position="115"/>
    </location>
    <ligand>
        <name>substrate</name>
    </ligand>
</feature>
<feature type="site" description="Lowers pKa of active site Tyr" evidence="6">
    <location>
        <position position="82"/>
    </location>
</feature>
<evidence type="ECO:0000256" key="1">
    <source>
        <dbReference type="ARBA" id="ARBA00007905"/>
    </source>
</evidence>
<evidence type="ECO:0000256" key="6">
    <source>
        <dbReference type="PIRSR" id="PIRSR000097-3"/>
    </source>
</evidence>
<dbReference type="PROSITE" id="PS00798">
    <property type="entry name" value="ALDOKETO_REDUCTASE_1"/>
    <property type="match status" value="1"/>
</dbReference>
<evidence type="ECO:0000256" key="4">
    <source>
        <dbReference type="PIRSR" id="PIRSR000097-1"/>
    </source>
</evidence>
<evidence type="ECO:0000313" key="9">
    <source>
        <dbReference type="Proteomes" id="UP001143981"/>
    </source>
</evidence>
<dbReference type="Proteomes" id="UP001143981">
    <property type="component" value="Unassembled WGS sequence"/>
</dbReference>
<dbReference type="AlphaFoldDB" id="A0A9W7YKB2"/>
<dbReference type="EMBL" id="JANBOI010000001">
    <property type="protein sequence ID" value="KAJ1736252.1"/>
    <property type="molecule type" value="Genomic_DNA"/>
</dbReference>
<dbReference type="InterPro" id="IPR020471">
    <property type="entry name" value="AKR"/>
</dbReference>
<dbReference type="GO" id="GO:0016616">
    <property type="term" value="F:oxidoreductase activity, acting on the CH-OH group of donors, NAD or NADP as acceptor"/>
    <property type="evidence" value="ECO:0007669"/>
    <property type="project" value="UniProtKB-ARBA"/>
</dbReference>
<organism evidence="8 9">
    <name type="scientific">Coemansia biformis</name>
    <dbReference type="NCBI Taxonomy" id="1286918"/>
    <lineage>
        <taxon>Eukaryota</taxon>
        <taxon>Fungi</taxon>
        <taxon>Fungi incertae sedis</taxon>
        <taxon>Zoopagomycota</taxon>
        <taxon>Kickxellomycotina</taxon>
        <taxon>Kickxellomycetes</taxon>
        <taxon>Kickxellales</taxon>
        <taxon>Kickxellaceae</taxon>
        <taxon>Coemansia</taxon>
    </lineage>
</organism>
<dbReference type="PIRSF" id="PIRSF000097">
    <property type="entry name" value="AKR"/>
    <property type="match status" value="1"/>
</dbReference>